<feature type="repeat" description="ANK" evidence="3">
    <location>
        <begin position="625"/>
        <end position="657"/>
    </location>
</feature>
<keyword evidence="6" id="KW-1185">Reference proteome</keyword>
<dbReference type="PROSITE" id="PS50088">
    <property type="entry name" value="ANK_REPEAT"/>
    <property type="match status" value="8"/>
</dbReference>
<evidence type="ECO:0000256" key="3">
    <source>
        <dbReference type="PROSITE-ProRule" id="PRU00023"/>
    </source>
</evidence>
<dbReference type="OMA" id="WFTAIAN"/>
<evidence type="ECO:0000256" key="4">
    <source>
        <dbReference type="SAM" id="Coils"/>
    </source>
</evidence>
<dbReference type="InterPro" id="IPR051165">
    <property type="entry name" value="Multifunctional_ANK_Repeat"/>
</dbReference>
<dbReference type="Pfam" id="PF00023">
    <property type="entry name" value="Ank"/>
    <property type="match status" value="2"/>
</dbReference>
<dbReference type="eggNOG" id="KOG4177">
    <property type="taxonomic scope" value="Eukaryota"/>
</dbReference>
<dbReference type="PROSITE" id="PS50297">
    <property type="entry name" value="ANK_REP_REGION"/>
    <property type="match status" value="6"/>
</dbReference>
<gene>
    <name evidence="5" type="ORF">CSUB01_03663</name>
</gene>
<feature type="repeat" description="ANK" evidence="3">
    <location>
        <begin position="526"/>
        <end position="558"/>
    </location>
</feature>
<feature type="coiled-coil region" evidence="4">
    <location>
        <begin position="91"/>
        <end position="118"/>
    </location>
</feature>
<keyword evidence="1" id="KW-0677">Repeat</keyword>
<keyword evidence="2 3" id="KW-0040">ANK repeat</keyword>
<evidence type="ECO:0000313" key="5">
    <source>
        <dbReference type="EMBL" id="KDN67043.1"/>
    </source>
</evidence>
<dbReference type="SUPFAM" id="SSF48403">
    <property type="entry name" value="Ankyrin repeat"/>
    <property type="match status" value="2"/>
</dbReference>
<reference evidence="6" key="1">
    <citation type="journal article" date="2014" name="Genome Announc.">
        <title>Draft genome sequence of Colletotrichum sublineola, a destructive pathogen of cultivated sorghum.</title>
        <authorList>
            <person name="Baroncelli R."/>
            <person name="Sanz-Martin J.M."/>
            <person name="Rech G.E."/>
            <person name="Sukno S.A."/>
            <person name="Thon M.R."/>
        </authorList>
    </citation>
    <scope>NUCLEOTIDE SEQUENCE [LARGE SCALE GENOMIC DNA]</scope>
    <source>
        <strain evidence="6">TX430BB</strain>
    </source>
</reference>
<dbReference type="OrthoDB" id="195446at2759"/>
<protein>
    <submittedName>
        <fullName evidence="5">Uncharacterized protein</fullName>
    </submittedName>
</protein>
<evidence type="ECO:0000313" key="6">
    <source>
        <dbReference type="Proteomes" id="UP000027238"/>
    </source>
</evidence>
<feature type="repeat" description="ANK" evidence="3">
    <location>
        <begin position="310"/>
        <end position="342"/>
    </location>
</feature>
<dbReference type="AlphaFoldDB" id="A0A066XCY4"/>
<evidence type="ECO:0000256" key="2">
    <source>
        <dbReference type="ARBA" id="ARBA00023043"/>
    </source>
</evidence>
<dbReference type="Gene3D" id="1.25.40.20">
    <property type="entry name" value="Ankyrin repeat-containing domain"/>
    <property type="match status" value="2"/>
</dbReference>
<accession>A0A066XCY4</accession>
<dbReference type="PANTHER" id="PTHR24123:SF33">
    <property type="entry name" value="PROTEIN HOS4"/>
    <property type="match status" value="1"/>
</dbReference>
<feature type="repeat" description="ANK" evidence="3">
    <location>
        <begin position="423"/>
        <end position="455"/>
    </location>
</feature>
<feature type="repeat" description="ANK" evidence="3">
    <location>
        <begin position="244"/>
        <end position="276"/>
    </location>
</feature>
<evidence type="ECO:0000256" key="1">
    <source>
        <dbReference type="ARBA" id="ARBA00022737"/>
    </source>
</evidence>
<comment type="caution">
    <text evidence="5">The sequence shown here is derived from an EMBL/GenBank/DDBJ whole genome shotgun (WGS) entry which is preliminary data.</text>
</comment>
<dbReference type="EMBL" id="JMSE01000850">
    <property type="protein sequence ID" value="KDN67043.1"/>
    <property type="molecule type" value="Genomic_DNA"/>
</dbReference>
<dbReference type="Proteomes" id="UP000027238">
    <property type="component" value="Unassembled WGS sequence"/>
</dbReference>
<feature type="repeat" description="ANK" evidence="3">
    <location>
        <begin position="559"/>
        <end position="591"/>
    </location>
</feature>
<feature type="repeat" description="ANK" evidence="3">
    <location>
        <begin position="277"/>
        <end position="309"/>
    </location>
</feature>
<dbReference type="SMART" id="SM00248">
    <property type="entry name" value="ANK"/>
    <property type="match status" value="13"/>
</dbReference>
<dbReference type="Pfam" id="PF12796">
    <property type="entry name" value="Ank_2"/>
    <property type="match status" value="3"/>
</dbReference>
<name>A0A066XCY4_COLSU</name>
<proteinExistence type="predicted"/>
<feature type="repeat" description="ANK" evidence="3">
    <location>
        <begin position="493"/>
        <end position="525"/>
    </location>
</feature>
<dbReference type="InterPro" id="IPR002110">
    <property type="entry name" value="Ankyrin_rpt"/>
</dbReference>
<dbReference type="STRING" id="1173701.A0A066XCY4"/>
<dbReference type="PANTHER" id="PTHR24123">
    <property type="entry name" value="ANKYRIN REPEAT-CONTAINING"/>
    <property type="match status" value="1"/>
</dbReference>
<organism evidence="5 6">
    <name type="scientific">Colletotrichum sublineola</name>
    <name type="common">Sorghum anthracnose fungus</name>
    <dbReference type="NCBI Taxonomy" id="1173701"/>
    <lineage>
        <taxon>Eukaryota</taxon>
        <taxon>Fungi</taxon>
        <taxon>Dikarya</taxon>
        <taxon>Ascomycota</taxon>
        <taxon>Pezizomycotina</taxon>
        <taxon>Sordariomycetes</taxon>
        <taxon>Hypocreomycetidae</taxon>
        <taxon>Glomerellales</taxon>
        <taxon>Glomerellaceae</taxon>
        <taxon>Colletotrichum</taxon>
        <taxon>Colletotrichum graminicola species complex</taxon>
    </lineage>
</organism>
<dbReference type="PRINTS" id="PR01415">
    <property type="entry name" value="ANKYRIN"/>
</dbReference>
<dbReference type="InterPro" id="IPR036770">
    <property type="entry name" value="Ankyrin_rpt-contain_sf"/>
</dbReference>
<dbReference type="HOGENOM" id="CLU_025067_0_0_1"/>
<keyword evidence="4" id="KW-0175">Coiled coil</keyword>
<sequence>MEFIGTVTGVIDLFVVVHQIQGLCDKYKNAPKTVRDIVDECEWTKALCLSLKEQLLRTPDALQHSGQMRPGPGAQQKIPGHTLLWCFEKSMQGIRETLEELETEAAKLKSKKNSLMGKWDKTKFLWKEDFFKDAVQSVKDQRDMVAIVMSGIQLHNTNTMSRDLQRLIAMLETGQAPVSKSTPPIDQLQPPPQVIKKSKSDMQIKKSGRRLAEDLYAAVRSGRLVNVEPILSQGISVDMALGDGGDRAVHIAAREGFLPILDRLLAYGADVNIQSVGQETPLHQALQQGQTPTSLTLLSNGASWTIRNDKGATALHLAAKKSAYLVVQYLLDRGADPNVRDKQGQTPLFMACHPVDKNGKKSKVDVKVIRALVQQGADPTIIGDKESGSTSVHQLAMNGNAEALEMVAKAAKSVNHPLVGDCEGATPLHLAVRNKHLEAVDVLIRLGANVDAVQKSKDGAVPTALWQTGWNKSLDTAAKLLEAGADPNSRGKEKATVLHLAVAKRWPEMVRLLARYKADLNAQAADKRRPLQAAVLLKDLSMVRLLLELGARVDSKGASSATALMEAAQCGSLPIIRLLIEHGADWSYTTPQGTDAFIWACSAGHVRCASFLLGCGQDLRKRASGDFTALHYAARTGRLACAKWLLELGMDKSVRSTTARAPFKVTGTAAEVARAHGAVDVAEFIEKYEAEAAY</sequence>